<dbReference type="OrthoDB" id="3175079at2"/>
<keyword evidence="5 8" id="KW-1133">Transmembrane helix</keyword>
<evidence type="ECO:0000313" key="9">
    <source>
        <dbReference type="EMBL" id="EEZ60956.1"/>
    </source>
</evidence>
<dbReference type="PANTHER" id="PTHR30561:SF1">
    <property type="entry name" value="MULTIDRUG TRANSPORTER EMRE"/>
    <property type="match status" value="1"/>
</dbReference>
<dbReference type="HOGENOM" id="CLU_133067_0_3_11"/>
<keyword evidence="6 8" id="KW-0472">Membrane</keyword>
<comment type="similarity">
    <text evidence="7">Belongs to the drug/metabolite transporter (DMT) superfamily. Small multidrug resistance (SMR) (TC 2.A.7.1) family.</text>
</comment>
<keyword evidence="4 7" id="KW-0812">Transmembrane</keyword>
<feature type="transmembrane region" description="Helical" evidence="8">
    <location>
        <begin position="96"/>
        <end position="115"/>
    </location>
</feature>
<dbReference type="GO" id="GO:0022857">
    <property type="term" value="F:transmembrane transporter activity"/>
    <property type="evidence" value="ECO:0007669"/>
    <property type="project" value="InterPro"/>
</dbReference>
<accession>D0WHL3</accession>
<dbReference type="InterPro" id="IPR037185">
    <property type="entry name" value="EmrE-like"/>
</dbReference>
<dbReference type="InterPro" id="IPR000390">
    <property type="entry name" value="Small_drug/metabolite_transptr"/>
</dbReference>
<proteinExistence type="inferred from homology"/>
<evidence type="ECO:0000256" key="7">
    <source>
        <dbReference type="RuleBase" id="RU003942"/>
    </source>
</evidence>
<protein>
    <submittedName>
        <fullName evidence="9">Multidrug resistance protein, SMR family</fullName>
    </submittedName>
</protein>
<dbReference type="RefSeq" id="WP_006362583.1">
    <property type="nucleotide sequence ID" value="NZ_GG700630.1"/>
</dbReference>
<dbReference type="Gene3D" id="1.10.3730.20">
    <property type="match status" value="1"/>
</dbReference>
<dbReference type="FunFam" id="1.10.3730.20:FF:000001">
    <property type="entry name" value="Quaternary ammonium compound resistance transporter SugE"/>
    <property type="match status" value="1"/>
</dbReference>
<evidence type="ECO:0000256" key="6">
    <source>
        <dbReference type="ARBA" id="ARBA00023136"/>
    </source>
</evidence>
<evidence type="ECO:0000256" key="4">
    <source>
        <dbReference type="ARBA" id="ARBA00022692"/>
    </source>
</evidence>
<reference evidence="9" key="1">
    <citation type="submission" date="2009-10" db="EMBL/GenBank/DDBJ databases">
        <authorList>
            <person name="Weinstock G."/>
            <person name="Sodergren E."/>
            <person name="Clifton S."/>
            <person name="Fulton L."/>
            <person name="Fulton B."/>
            <person name="Courtney L."/>
            <person name="Fronick C."/>
            <person name="Harrison M."/>
            <person name="Strong C."/>
            <person name="Farmer C."/>
            <person name="Delahaunty K."/>
            <person name="Markovic C."/>
            <person name="Hall O."/>
            <person name="Minx P."/>
            <person name="Tomlinson C."/>
            <person name="Mitreva M."/>
            <person name="Nelson J."/>
            <person name="Hou S."/>
            <person name="Wollam A."/>
            <person name="Pepin K.H."/>
            <person name="Johnson M."/>
            <person name="Bhonagiri V."/>
            <person name="Nash W.E."/>
            <person name="Warren W."/>
            <person name="Chinwalla A."/>
            <person name="Mardis E.R."/>
            <person name="Wilson R.K."/>
        </authorList>
    </citation>
    <scope>NUCLEOTIDE SEQUENCE [LARGE SCALE GENOMIC DNA]</scope>
    <source>
        <strain evidence="9">ATCC 700122</strain>
    </source>
</reference>
<dbReference type="InterPro" id="IPR045324">
    <property type="entry name" value="Small_multidrug_res"/>
</dbReference>
<sequence length="118" mass="12379">MVRTKEETKAREKSWLLLAAAIGLELCGTTCIKLSEGFTQPIFVLGVIVAYSICFTAFSVALRDLPLGLAYGVWGGIGTIGTAVIGFFAFGEPMTAIMALGIVLIIAGVAFMNAGTDQ</sequence>
<feature type="transmembrane region" description="Helical" evidence="8">
    <location>
        <begin position="15"/>
        <end position="35"/>
    </location>
</feature>
<gene>
    <name evidence="9" type="ORF">HMPREF0762_01331</name>
</gene>
<evidence type="ECO:0000313" key="10">
    <source>
        <dbReference type="Proteomes" id="UP000006001"/>
    </source>
</evidence>
<organism evidence="9 10">
    <name type="scientific">Slackia exigua (strain ATCC 700122 / DSM 15923 / CIP 105133 / JCM 11022 / KCTC 5966 / S-7)</name>
    <dbReference type="NCBI Taxonomy" id="649764"/>
    <lineage>
        <taxon>Bacteria</taxon>
        <taxon>Bacillati</taxon>
        <taxon>Actinomycetota</taxon>
        <taxon>Coriobacteriia</taxon>
        <taxon>Eggerthellales</taxon>
        <taxon>Eggerthellaceae</taxon>
        <taxon>Slackia</taxon>
    </lineage>
</organism>
<dbReference type="AlphaFoldDB" id="D0WHL3"/>
<evidence type="ECO:0000256" key="1">
    <source>
        <dbReference type="ARBA" id="ARBA00004651"/>
    </source>
</evidence>
<evidence type="ECO:0000256" key="5">
    <source>
        <dbReference type="ARBA" id="ARBA00022989"/>
    </source>
</evidence>
<dbReference type="GO" id="GO:0005886">
    <property type="term" value="C:plasma membrane"/>
    <property type="evidence" value="ECO:0007669"/>
    <property type="project" value="UniProtKB-SubCell"/>
</dbReference>
<name>D0WHL3_SLAES</name>
<dbReference type="EMBL" id="ACUX02000008">
    <property type="protein sequence ID" value="EEZ60956.1"/>
    <property type="molecule type" value="Genomic_DNA"/>
</dbReference>
<feature type="transmembrane region" description="Helical" evidence="8">
    <location>
        <begin position="41"/>
        <end position="62"/>
    </location>
</feature>
<dbReference type="eggNOG" id="COG2076">
    <property type="taxonomic scope" value="Bacteria"/>
</dbReference>
<dbReference type="Pfam" id="PF00893">
    <property type="entry name" value="Multi_Drug_Res"/>
    <property type="match status" value="1"/>
</dbReference>
<evidence type="ECO:0000256" key="3">
    <source>
        <dbReference type="ARBA" id="ARBA00022475"/>
    </source>
</evidence>
<keyword evidence="10" id="KW-1185">Reference proteome</keyword>
<evidence type="ECO:0000256" key="2">
    <source>
        <dbReference type="ARBA" id="ARBA00022448"/>
    </source>
</evidence>
<dbReference type="SUPFAM" id="SSF103481">
    <property type="entry name" value="Multidrug resistance efflux transporter EmrE"/>
    <property type="match status" value="1"/>
</dbReference>
<keyword evidence="2" id="KW-0813">Transport</keyword>
<dbReference type="Proteomes" id="UP000006001">
    <property type="component" value="Unassembled WGS sequence"/>
</dbReference>
<keyword evidence="3" id="KW-1003">Cell membrane</keyword>
<feature type="transmembrane region" description="Helical" evidence="8">
    <location>
        <begin position="69"/>
        <end position="90"/>
    </location>
</feature>
<comment type="caution">
    <text evidence="9">The sequence shown here is derived from an EMBL/GenBank/DDBJ whole genome shotgun (WGS) entry which is preliminary data.</text>
</comment>
<evidence type="ECO:0000256" key="8">
    <source>
        <dbReference type="SAM" id="Phobius"/>
    </source>
</evidence>
<dbReference type="PANTHER" id="PTHR30561">
    <property type="entry name" value="SMR FAMILY PROTON-DEPENDENT DRUG EFFLUX TRANSPORTER SUGE"/>
    <property type="match status" value="1"/>
</dbReference>
<comment type="subcellular location">
    <subcellularLocation>
        <location evidence="1 7">Cell membrane</location>
        <topology evidence="1 7">Multi-pass membrane protein</topology>
    </subcellularLocation>
</comment>
<dbReference type="GeneID" id="85007833"/>
<dbReference type="STRING" id="649764.HMPREF0762_01331"/>